<accession>A0A098BJN7</accession>
<dbReference type="AlphaFoldDB" id="A0A098BJN7"/>
<organism evidence="1 2">
    <name type="scientific">Rhodococcus ruber</name>
    <dbReference type="NCBI Taxonomy" id="1830"/>
    <lineage>
        <taxon>Bacteria</taxon>
        <taxon>Bacillati</taxon>
        <taxon>Actinomycetota</taxon>
        <taxon>Actinomycetes</taxon>
        <taxon>Mycobacteriales</taxon>
        <taxon>Nocardiaceae</taxon>
        <taxon>Rhodococcus</taxon>
    </lineage>
</organism>
<dbReference type="RefSeq" id="WP_269572173.1">
    <property type="nucleotide sequence ID" value="NZ_JAPWIU010000038.1"/>
</dbReference>
<sequence>MNGAEHYEHAQDLMDDSWEARGSERAELVAAAHVHATLAQAAATAALLTVNPAFADYNEARAWADVLND</sequence>
<evidence type="ECO:0000313" key="1">
    <source>
        <dbReference type="EMBL" id="CDZ88964.1"/>
    </source>
</evidence>
<gene>
    <name evidence="1" type="ORF">RHRU231_450131</name>
</gene>
<proteinExistence type="predicted"/>
<dbReference type="Proteomes" id="UP000042997">
    <property type="component" value="Unassembled WGS sequence"/>
</dbReference>
<name>A0A098BJN7_9NOCA</name>
<reference evidence="1 2" key="1">
    <citation type="journal article" date="2014" name="Genome Announc.">
        <title>Draft Genome Sequence of Propane- and Butane-Oxidizing Actinobacterium Rhodococcus ruber IEGM 231.</title>
        <authorList>
            <person name="Ivshina I.B."/>
            <person name="Kuyukina M.S."/>
            <person name="Krivoruchko A.V."/>
            <person name="Barbe V."/>
            <person name="Fischer C."/>
        </authorList>
    </citation>
    <scope>NUCLEOTIDE SEQUENCE [LARGE SCALE GENOMIC DNA]</scope>
</reference>
<protein>
    <submittedName>
        <fullName evidence="1">Uncharacterized protein</fullName>
    </submittedName>
</protein>
<dbReference type="EMBL" id="CCSD01000056">
    <property type="protein sequence ID" value="CDZ88964.1"/>
    <property type="molecule type" value="Genomic_DNA"/>
</dbReference>
<evidence type="ECO:0000313" key="2">
    <source>
        <dbReference type="Proteomes" id="UP000042997"/>
    </source>
</evidence>